<keyword evidence="1" id="KW-0812">Transmembrane</keyword>
<evidence type="ECO:0000256" key="1">
    <source>
        <dbReference type="SAM" id="Phobius"/>
    </source>
</evidence>
<keyword evidence="1" id="KW-0472">Membrane</keyword>
<dbReference type="KEGG" id="mnm:MNVM_32700"/>
<dbReference type="AlphaFoldDB" id="A0A7I7JS74"/>
<dbReference type="Proteomes" id="UP000466997">
    <property type="component" value="Chromosome"/>
</dbReference>
<protein>
    <submittedName>
        <fullName evidence="2">Uncharacterized protein</fullName>
    </submittedName>
</protein>
<proteinExistence type="predicted"/>
<keyword evidence="1" id="KW-1133">Transmembrane helix</keyword>
<dbReference type="EMBL" id="AP022562">
    <property type="protein sequence ID" value="BBX14189.1"/>
    <property type="molecule type" value="Genomic_DNA"/>
</dbReference>
<gene>
    <name evidence="2" type="ORF">MNVM_32700</name>
</gene>
<feature type="transmembrane region" description="Helical" evidence="1">
    <location>
        <begin position="12"/>
        <end position="34"/>
    </location>
</feature>
<sequence>MGATYDPVRNSYAVGLMLLVATAVLLFIYTAVFLRAREPTAATTA</sequence>
<accession>A0A7I7JS74</accession>
<evidence type="ECO:0000313" key="2">
    <source>
        <dbReference type="EMBL" id="BBX14189.1"/>
    </source>
</evidence>
<name>A0A7I7JS74_9MYCO</name>
<organism evidence="2 3">
    <name type="scientific">Mycobacterium novum</name>
    <dbReference type="NCBI Taxonomy" id="2492438"/>
    <lineage>
        <taxon>Bacteria</taxon>
        <taxon>Bacillati</taxon>
        <taxon>Actinomycetota</taxon>
        <taxon>Actinomycetes</taxon>
        <taxon>Mycobacteriales</taxon>
        <taxon>Mycobacteriaceae</taxon>
        <taxon>Mycobacterium</taxon>
    </lineage>
</organism>
<reference evidence="2 3" key="1">
    <citation type="journal article" date="2019" name="Emerg. Microbes Infect.">
        <title>Comprehensive subspecies identification of 175 nontuberculous mycobacteria species based on 7547 genomic profiles.</title>
        <authorList>
            <person name="Matsumoto Y."/>
            <person name="Kinjo T."/>
            <person name="Motooka D."/>
            <person name="Nabeya D."/>
            <person name="Jung N."/>
            <person name="Uechi K."/>
            <person name="Horii T."/>
            <person name="Iida T."/>
            <person name="Fujita J."/>
            <person name="Nakamura S."/>
        </authorList>
    </citation>
    <scope>NUCLEOTIDE SEQUENCE [LARGE SCALE GENOMIC DNA]</scope>
    <source>
        <strain evidence="2 3">JCM 6391</strain>
    </source>
</reference>
<keyword evidence="3" id="KW-1185">Reference proteome</keyword>
<evidence type="ECO:0000313" key="3">
    <source>
        <dbReference type="Proteomes" id="UP000466997"/>
    </source>
</evidence>